<dbReference type="Gene3D" id="3.30.300.30">
    <property type="match status" value="1"/>
</dbReference>
<dbReference type="Proteomes" id="UP000233565">
    <property type="component" value="Unassembled WGS sequence"/>
</dbReference>
<evidence type="ECO:0000256" key="4">
    <source>
        <dbReference type="ARBA" id="ARBA00023098"/>
    </source>
</evidence>
<protein>
    <submittedName>
        <fullName evidence="7">Fatty-acyl-CoA synthase</fullName>
    </submittedName>
</protein>
<name>A0A1I0VIU0_9ACTN</name>
<keyword evidence="4" id="KW-0443">Lipid metabolism</keyword>
<evidence type="ECO:0000313" key="7">
    <source>
        <dbReference type="EMBL" id="SFA76222.1"/>
    </source>
</evidence>
<dbReference type="EMBL" id="FOKC01000001">
    <property type="protein sequence ID" value="SFA76222.1"/>
    <property type="molecule type" value="Genomic_DNA"/>
</dbReference>
<evidence type="ECO:0000256" key="1">
    <source>
        <dbReference type="ARBA" id="ARBA00006432"/>
    </source>
</evidence>
<dbReference type="FunFam" id="3.30.300.30:FF:000008">
    <property type="entry name" value="2,3-dihydroxybenzoate-AMP ligase"/>
    <property type="match status" value="1"/>
</dbReference>
<dbReference type="InterPro" id="IPR025110">
    <property type="entry name" value="AMP-bd_C"/>
</dbReference>
<dbReference type="STRING" id="748909.SAMN05192575_101247"/>
<dbReference type="Pfam" id="PF13193">
    <property type="entry name" value="AMP-binding_C"/>
    <property type="match status" value="1"/>
</dbReference>
<evidence type="ECO:0000256" key="2">
    <source>
        <dbReference type="ARBA" id="ARBA00022598"/>
    </source>
</evidence>
<organism evidence="7 8">
    <name type="scientific">Nocardioides alpinus</name>
    <dbReference type="NCBI Taxonomy" id="748909"/>
    <lineage>
        <taxon>Bacteria</taxon>
        <taxon>Bacillati</taxon>
        <taxon>Actinomycetota</taxon>
        <taxon>Actinomycetes</taxon>
        <taxon>Propionibacteriales</taxon>
        <taxon>Nocardioidaceae</taxon>
        <taxon>Nocardioides</taxon>
    </lineage>
</organism>
<proteinExistence type="inferred from homology"/>
<evidence type="ECO:0000256" key="3">
    <source>
        <dbReference type="ARBA" id="ARBA00022832"/>
    </source>
</evidence>
<evidence type="ECO:0000313" key="6">
    <source>
        <dbReference type="EMBL" id="PKH37293.1"/>
    </source>
</evidence>
<accession>A0A1I0VIU0</accession>
<dbReference type="PANTHER" id="PTHR43859">
    <property type="entry name" value="ACYL-ACTIVATING ENZYME"/>
    <property type="match status" value="1"/>
</dbReference>
<dbReference type="GO" id="GO:0006631">
    <property type="term" value="P:fatty acid metabolic process"/>
    <property type="evidence" value="ECO:0007669"/>
    <property type="project" value="UniProtKB-KW"/>
</dbReference>
<reference evidence="7" key="1">
    <citation type="submission" date="2016-10" db="EMBL/GenBank/DDBJ databases">
        <authorList>
            <person name="de Groot N.N."/>
        </authorList>
    </citation>
    <scope>NUCLEOTIDE SEQUENCE [LARGE SCALE GENOMIC DNA]</scope>
    <source>
        <strain evidence="7">CGMCC 1.10697</strain>
    </source>
</reference>
<keyword evidence="9" id="KW-1185">Reference proteome</keyword>
<comment type="similarity">
    <text evidence="1">Belongs to the ATP-dependent AMP-binding enzyme family.</text>
</comment>
<gene>
    <name evidence="6" type="ORF">CXG46_17645</name>
    <name evidence="7" type="ORF">SAMN05192575_101247</name>
</gene>
<reference evidence="6 9" key="2">
    <citation type="submission" date="2017-12" db="EMBL/GenBank/DDBJ databases">
        <title>Pharmacopeia of the Arctic Ocean.</title>
        <authorList>
            <person name="Collins E."/>
            <person name="Ducluzeau A.-L."/>
        </authorList>
    </citation>
    <scope>NUCLEOTIDE SEQUENCE [LARGE SCALE GENOMIC DNA]</scope>
    <source>
        <strain evidence="6 9">DSM 23325</strain>
    </source>
</reference>
<keyword evidence="2" id="KW-0436">Ligase</keyword>
<dbReference type="PANTHER" id="PTHR43859:SF4">
    <property type="entry name" value="BUTANOATE--COA LIGASE AAE1-RELATED"/>
    <property type="match status" value="1"/>
</dbReference>
<keyword evidence="3" id="KW-0276">Fatty acid metabolism</keyword>
<evidence type="ECO:0000313" key="9">
    <source>
        <dbReference type="Proteomes" id="UP000233565"/>
    </source>
</evidence>
<dbReference type="SUPFAM" id="SSF56801">
    <property type="entry name" value="Acetyl-CoA synthetase-like"/>
    <property type="match status" value="1"/>
</dbReference>
<dbReference type="EMBL" id="PJBV01000035">
    <property type="protein sequence ID" value="PKH37293.1"/>
    <property type="molecule type" value="Genomic_DNA"/>
</dbReference>
<dbReference type="OrthoDB" id="9803968at2"/>
<sequence>MDAEGFITLVDRKKDMIITGGENVYPIEVEQVLYRHPAVREVAVVGVADDRWGETPVAVVALEEGAEATAEELVAHTRDRLAHFKCPTRIEFVPELPRTATGKVLKTVLRQRHGGGERAVGR</sequence>
<dbReference type="Proteomes" id="UP000199113">
    <property type="component" value="Unassembled WGS sequence"/>
</dbReference>
<dbReference type="RefSeq" id="WP_091193249.1">
    <property type="nucleotide sequence ID" value="NZ_FOKC01000001.1"/>
</dbReference>
<evidence type="ECO:0000313" key="8">
    <source>
        <dbReference type="Proteomes" id="UP000199113"/>
    </source>
</evidence>
<evidence type="ECO:0000259" key="5">
    <source>
        <dbReference type="Pfam" id="PF13193"/>
    </source>
</evidence>
<feature type="domain" description="AMP-binding enzyme C-terminal" evidence="5">
    <location>
        <begin position="28"/>
        <end position="103"/>
    </location>
</feature>
<dbReference type="InterPro" id="IPR045851">
    <property type="entry name" value="AMP-bd_C_sf"/>
</dbReference>
<dbReference type="GO" id="GO:0016874">
    <property type="term" value="F:ligase activity"/>
    <property type="evidence" value="ECO:0007669"/>
    <property type="project" value="UniProtKB-KW"/>
</dbReference>
<dbReference type="AlphaFoldDB" id="A0A1I0VIU0"/>